<reference evidence="2 3" key="1">
    <citation type="submission" date="2018-02" db="EMBL/GenBank/DDBJ databases">
        <title>Draft genome of wild Prunus yedoensis var. nudiflora.</title>
        <authorList>
            <person name="Baek S."/>
            <person name="Kim J.-H."/>
            <person name="Choi K."/>
            <person name="Kim G.-B."/>
            <person name="Cho A."/>
            <person name="Jang H."/>
            <person name="Shin C.-H."/>
            <person name="Yu H.-J."/>
            <person name="Mun J.-H."/>
        </authorList>
    </citation>
    <scope>NUCLEOTIDE SEQUENCE [LARGE SCALE GENOMIC DNA]</scope>
    <source>
        <strain evidence="3">cv. Jeju island</strain>
        <tissue evidence="2">Leaf</tissue>
    </source>
</reference>
<organism evidence="2 3">
    <name type="scientific">Prunus yedoensis var. nudiflora</name>
    <dbReference type="NCBI Taxonomy" id="2094558"/>
    <lineage>
        <taxon>Eukaryota</taxon>
        <taxon>Viridiplantae</taxon>
        <taxon>Streptophyta</taxon>
        <taxon>Embryophyta</taxon>
        <taxon>Tracheophyta</taxon>
        <taxon>Spermatophyta</taxon>
        <taxon>Magnoliopsida</taxon>
        <taxon>eudicotyledons</taxon>
        <taxon>Gunneridae</taxon>
        <taxon>Pentapetalae</taxon>
        <taxon>rosids</taxon>
        <taxon>fabids</taxon>
        <taxon>Rosales</taxon>
        <taxon>Rosaceae</taxon>
        <taxon>Amygdaloideae</taxon>
        <taxon>Amygdaleae</taxon>
        <taxon>Prunus</taxon>
    </lineage>
</organism>
<gene>
    <name evidence="2" type="ORF">Pyn_23645</name>
</gene>
<sequence length="90" mass="9492">MSKSPVGGGGGGVFHDPEVGGNEKANIIINNTTSSIDENMNPIISSGGIGTGSGLVTKKKMNIVRMTLLQVNFFSAINQIPIFKLLWIMS</sequence>
<proteinExistence type="predicted"/>
<evidence type="ECO:0000313" key="3">
    <source>
        <dbReference type="Proteomes" id="UP000250321"/>
    </source>
</evidence>
<name>A0A314ZLQ1_PRUYE</name>
<dbReference type="AlphaFoldDB" id="A0A314ZLQ1"/>
<dbReference type="EMBL" id="PJQY01001401">
    <property type="protein sequence ID" value="PQQ02866.1"/>
    <property type="molecule type" value="Genomic_DNA"/>
</dbReference>
<evidence type="ECO:0000256" key="1">
    <source>
        <dbReference type="SAM" id="MobiDB-lite"/>
    </source>
</evidence>
<comment type="caution">
    <text evidence="2">The sequence shown here is derived from an EMBL/GenBank/DDBJ whole genome shotgun (WGS) entry which is preliminary data.</text>
</comment>
<accession>A0A314ZLQ1</accession>
<feature type="region of interest" description="Disordered" evidence="1">
    <location>
        <begin position="1"/>
        <end position="20"/>
    </location>
</feature>
<keyword evidence="3" id="KW-1185">Reference proteome</keyword>
<feature type="compositionally biased region" description="Gly residues" evidence="1">
    <location>
        <begin position="1"/>
        <end position="13"/>
    </location>
</feature>
<protein>
    <submittedName>
        <fullName evidence="2">Uncharacterized protein</fullName>
    </submittedName>
</protein>
<dbReference type="Proteomes" id="UP000250321">
    <property type="component" value="Unassembled WGS sequence"/>
</dbReference>
<evidence type="ECO:0000313" key="2">
    <source>
        <dbReference type="EMBL" id="PQQ02866.1"/>
    </source>
</evidence>